<dbReference type="Gene3D" id="3.30.559.10">
    <property type="entry name" value="Chloramphenicol acetyltransferase-like domain"/>
    <property type="match status" value="1"/>
</dbReference>
<evidence type="ECO:0000313" key="2">
    <source>
        <dbReference type="EMBL" id="GGB38652.1"/>
    </source>
</evidence>
<dbReference type="InterPro" id="IPR001031">
    <property type="entry name" value="Thioesterase"/>
</dbReference>
<dbReference type="SUPFAM" id="SSF53474">
    <property type="entry name" value="alpha/beta-Hydrolases"/>
    <property type="match status" value="1"/>
</dbReference>
<gene>
    <name evidence="2" type="primary">entF</name>
    <name evidence="2" type="ORF">GCM10011502_09850</name>
</gene>
<dbReference type="Pfam" id="PF00975">
    <property type="entry name" value="Thioesterase"/>
    <property type="match status" value="1"/>
</dbReference>
<dbReference type="Pfam" id="PF00550">
    <property type="entry name" value="PP-binding"/>
    <property type="match status" value="1"/>
</dbReference>
<dbReference type="SUPFAM" id="SSF47336">
    <property type="entry name" value="ACP-like"/>
    <property type="match status" value="1"/>
</dbReference>
<dbReference type="Gene3D" id="3.40.50.980">
    <property type="match status" value="2"/>
</dbReference>
<reference evidence="3" key="1">
    <citation type="journal article" date="2019" name="Int. J. Syst. Evol. Microbiol.">
        <title>The Global Catalogue of Microorganisms (GCM) 10K type strain sequencing project: providing services to taxonomists for standard genome sequencing and annotation.</title>
        <authorList>
            <consortium name="The Broad Institute Genomics Platform"/>
            <consortium name="The Broad Institute Genome Sequencing Center for Infectious Disease"/>
            <person name="Wu L."/>
            <person name="Ma J."/>
        </authorList>
    </citation>
    <scope>NUCLEOTIDE SEQUENCE [LARGE SCALE GENOMIC DNA]</scope>
    <source>
        <strain evidence="3">CGMCC 1.15923</strain>
    </source>
</reference>
<dbReference type="Pfam" id="PF00668">
    <property type="entry name" value="Condensation"/>
    <property type="match status" value="1"/>
</dbReference>
<dbReference type="PANTHER" id="PTHR45527">
    <property type="entry name" value="NONRIBOSOMAL PEPTIDE SYNTHETASE"/>
    <property type="match status" value="1"/>
</dbReference>
<proteinExistence type="predicted"/>
<dbReference type="Pfam" id="PF00501">
    <property type="entry name" value="AMP-binding"/>
    <property type="match status" value="1"/>
</dbReference>
<protein>
    <submittedName>
        <fullName evidence="2">Enterobactin synthase subunit F</fullName>
    </submittedName>
</protein>
<accession>A0ABQ1IFZ5</accession>
<dbReference type="InterPro" id="IPR029058">
    <property type="entry name" value="AB_hydrolase_fold"/>
</dbReference>
<dbReference type="InterPro" id="IPR045851">
    <property type="entry name" value="AMP-bd_C_sf"/>
</dbReference>
<sequence length="1326" mass="144550">MQASRYPLTEAQQGLWFAQRLDPHNPAFNTAHVLWLEGDLDVQAFTAAANQAATEADSLALRFADTERGPCQWRDTACVPMLEVIDLSTHGAAGDEARAAALQQMRSDHLMALDPARDRLARQQLFVLGNGRYAWYLRVHHLATDGYGMGLFGERVSALYGGDSHHRPFAPLLPVLEEDAEYQQSDRRDRDAAYWHHTLTDLPPPASLANETAGDASEYQCWRQVTPLDTELMARLTNLAEMRNQPWPDLLTVLTAEYCRRHTQGANEVVVGVPYMGRLGSKAARVPAMVMNVLPLALREADEPASATLDTFMRHTGRELTRGRRHGRYRGEQLRRDLGLIGGQRRLYGPLINVQPFYSPLLFNGLKSQLDILSTGPVEDITLGFRGDAKAALDLEIEANGALYTPQEVEAHATRLPAFLKAAIEVCYAEGELQDIALATPAETRRYLHEVNATAHPVPATTLVALFEAKMLATPEATALVLGEQTLSYAELEQRTRALALQLQALGVTRNTIVAVALARSFELVIALVAIQRAGGAYLPLDAAQPDDRLARILDSAQPVCLLTTEAARFADRLVLKPEDWHASVSNSNQASLNTQAEPSDAAYVIYTSGSTGEPKGVVVEHQAIVNRLLWMQDFFAIDASERILQKTPATFDVSVWEFFLPLLAGARLVIAQPDAHQDPRIIANLIREHGITTLHFVPSMLATFLASPGITTGSLRRVIVSGEALAASLRARFHQQLTAELFNLYGPTEAAVDVSYWHASREDHSTSVPIGFPVWNTQLYVLDSQLRALPPGVAGDLYLGGVQLARGYLGQPELTAERFIAHPFIHGERLYKSGDVARFREDGAIEYLGRSDDQVKLRGLRIELGDINHALSTAAGVASAEVLLRQVGGEPRLVAYVQPQSRHVDGLEPGALRAHLAARLPDYMIPTAFVTVQEWPLSANGKLNRKALPLPEAAQSAGGELSSDTERELARLFAEQLNISQAIGADDDFFALGGDSLSAVHLLLAIQQRWHWDPGFGALFASPTVAGLAALIDAPGANADDGLGDSILLAQGAANLAPVFAIHPAGGIAWNYRELAQTLSPRRTLYGLQSPALHSSPNHGHPPEQSIAALAARYVNTLTRLHPHGPVHLVGWSVGGIIAHAMAICLREQGRDVGMVALLDAYPAECWRAEPEPDPVAALRALLAIAGYDPEQHLALDSREKVVAFLRRGDSTLGNLPDAALDGVVRAVTSTNKLVRGHYHGRYHGRILHLRAGHDHSDKPQLQASLWSDYARDITALELPFLHAEMTGRDASVRMAPLLADCMAEYDAAYVTGKVTQNLQETSCS</sequence>
<dbReference type="Gene3D" id="3.30.559.30">
    <property type="entry name" value="Nonribosomal peptide synthetase, condensation domain"/>
    <property type="match status" value="1"/>
</dbReference>
<dbReference type="Gene3D" id="3.40.50.1820">
    <property type="entry name" value="alpha/beta hydrolase"/>
    <property type="match status" value="1"/>
</dbReference>
<keyword evidence="3" id="KW-1185">Reference proteome</keyword>
<evidence type="ECO:0000259" key="1">
    <source>
        <dbReference type="PROSITE" id="PS50075"/>
    </source>
</evidence>
<dbReference type="CDD" id="cd17646">
    <property type="entry name" value="A_NRPS_AB3403-like"/>
    <property type="match status" value="1"/>
</dbReference>
<comment type="caution">
    <text evidence="2">The sequence shown here is derived from an EMBL/GenBank/DDBJ whole genome shotgun (WGS) entry which is preliminary data.</text>
</comment>
<name>A0ABQ1IFZ5_9GAMM</name>
<dbReference type="InterPro" id="IPR000873">
    <property type="entry name" value="AMP-dep_synth/lig_dom"/>
</dbReference>
<dbReference type="NCBIfam" id="TIGR01733">
    <property type="entry name" value="AA-adenyl-dom"/>
    <property type="match status" value="1"/>
</dbReference>
<feature type="domain" description="Carrier" evidence="1">
    <location>
        <begin position="961"/>
        <end position="1037"/>
    </location>
</feature>
<dbReference type="RefSeq" id="WP_188628991.1">
    <property type="nucleotide sequence ID" value="NZ_BMKE01000006.1"/>
</dbReference>
<dbReference type="SUPFAM" id="SSF56801">
    <property type="entry name" value="Acetyl-CoA synthetase-like"/>
    <property type="match status" value="1"/>
</dbReference>
<dbReference type="Proteomes" id="UP000646152">
    <property type="component" value="Unassembled WGS sequence"/>
</dbReference>
<organism evidence="2 3">
    <name type="scientific">Oceanisphaera marina</name>
    <dbReference type="NCBI Taxonomy" id="2017550"/>
    <lineage>
        <taxon>Bacteria</taxon>
        <taxon>Pseudomonadati</taxon>
        <taxon>Pseudomonadota</taxon>
        <taxon>Gammaproteobacteria</taxon>
        <taxon>Aeromonadales</taxon>
        <taxon>Aeromonadaceae</taxon>
        <taxon>Oceanisphaera</taxon>
    </lineage>
</organism>
<dbReference type="InterPro" id="IPR009081">
    <property type="entry name" value="PP-bd_ACP"/>
</dbReference>
<dbReference type="InterPro" id="IPR023213">
    <property type="entry name" value="CAT-like_dom_sf"/>
</dbReference>
<evidence type="ECO:0000313" key="3">
    <source>
        <dbReference type="Proteomes" id="UP000646152"/>
    </source>
</evidence>
<dbReference type="EMBL" id="BMKE01000006">
    <property type="protein sequence ID" value="GGB38652.1"/>
    <property type="molecule type" value="Genomic_DNA"/>
</dbReference>
<dbReference type="SUPFAM" id="SSF52777">
    <property type="entry name" value="CoA-dependent acyltransferases"/>
    <property type="match status" value="2"/>
</dbReference>
<dbReference type="Gene3D" id="2.30.38.10">
    <property type="entry name" value="Luciferase, Domain 3"/>
    <property type="match status" value="1"/>
</dbReference>
<dbReference type="InterPro" id="IPR036736">
    <property type="entry name" value="ACP-like_sf"/>
</dbReference>
<dbReference type="InterPro" id="IPR020845">
    <property type="entry name" value="AMP-binding_CS"/>
</dbReference>
<dbReference type="InterPro" id="IPR001242">
    <property type="entry name" value="Condensation_dom"/>
</dbReference>
<dbReference type="PROSITE" id="PS00455">
    <property type="entry name" value="AMP_BINDING"/>
    <property type="match status" value="1"/>
</dbReference>
<dbReference type="Gene3D" id="3.30.300.30">
    <property type="match status" value="1"/>
</dbReference>
<dbReference type="InterPro" id="IPR010071">
    <property type="entry name" value="AA_adenyl_dom"/>
</dbReference>
<dbReference type="PROSITE" id="PS50075">
    <property type="entry name" value="CARRIER"/>
    <property type="match status" value="1"/>
</dbReference>
<dbReference type="PANTHER" id="PTHR45527:SF1">
    <property type="entry name" value="FATTY ACID SYNTHASE"/>
    <property type="match status" value="1"/>
</dbReference>